<organism evidence="3 4">
    <name type="scientific">Circinella minor</name>
    <dbReference type="NCBI Taxonomy" id="1195481"/>
    <lineage>
        <taxon>Eukaryota</taxon>
        <taxon>Fungi</taxon>
        <taxon>Fungi incertae sedis</taxon>
        <taxon>Mucoromycota</taxon>
        <taxon>Mucoromycotina</taxon>
        <taxon>Mucoromycetes</taxon>
        <taxon>Mucorales</taxon>
        <taxon>Lichtheimiaceae</taxon>
        <taxon>Circinella</taxon>
    </lineage>
</organism>
<dbReference type="EMBL" id="JAEPRB010000016">
    <property type="protein sequence ID" value="KAG2226465.1"/>
    <property type="molecule type" value="Genomic_DNA"/>
</dbReference>
<sequence length="403" mass="46024">MDFLSSQTSSTRAISRPVIPNRRRSSSCTMLTSIHNSSINTNVGFEVHTLYKIKRSRSARKLNNFFGEQTPDDICIAEIRREGLKALLQSKIPLCYFLYHLLQEINSENLFFFTEIEQYESFTYLTSVQQLATAQHIYDTYLNPNSHFEVNIDEQIRHAVAQSLCDKERISNCFYPAKAAVYALLESSFMRFIDSPIWQEMVEQCGGENNAFFYDNKTREAAVNTLLRFIEQQHAMLYTNPHMDAPLSLCMKTAKKRHELAKSMVHEFCKTVVGVEFTYYNIWDQDADHHHMGDHSIQDTRKGYNDNVDNNDSVQEHIKYMSPSQYNSTFSLSSMGSNNVMSRSPSNGQISLSAGRNNNASPSSSPSSSSSSSSRSGSHLIQQALKRPRQIVEAFELFGRKKK</sequence>
<dbReference type="SUPFAM" id="SSF48097">
    <property type="entry name" value="Regulator of G-protein signaling, RGS"/>
    <property type="match status" value="1"/>
</dbReference>
<reference evidence="3 4" key="1">
    <citation type="submission" date="2020-12" db="EMBL/GenBank/DDBJ databases">
        <title>Metabolic potential, ecology and presence of endohyphal bacteria is reflected in genomic diversity of Mucoromycotina.</title>
        <authorList>
            <person name="Muszewska A."/>
            <person name="Okrasinska A."/>
            <person name="Steczkiewicz K."/>
            <person name="Drgas O."/>
            <person name="Orlowska M."/>
            <person name="Perlinska-Lenart U."/>
            <person name="Aleksandrzak-Piekarczyk T."/>
            <person name="Szatraj K."/>
            <person name="Zielenkiewicz U."/>
            <person name="Pilsyk S."/>
            <person name="Malc E."/>
            <person name="Mieczkowski P."/>
            <person name="Kruszewska J.S."/>
            <person name="Biernat P."/>
            <person name="Pawlowska J."/>
        </authorList>
    </citation>
    <scope>NUCLEOTIDE SEQUENCE [LARGE SCALE GENOMIC DNA]</scope>
    <source>
        <strain evidence="3 4">CBS 142.35</strain>
    </source>
</reference>
<dbReference type="Proteomes" id="UP000646827">
    <property type="component" value="Unassembled WGS sequence"/>
</dbReference>
<evidence type="ECO:0000313" key="4">
    <source>
        <dbReference type="Proteomes" id="UP000646827"/>
    </source>
</evidence>
<dbReference type="PANTHER" id="PTHR10845">
    <property type="entry name" value="REGULATOR OF G PROTEIN SIGNALING"/>
    <property type="match status" value="1"/>
</dbReference>
<dbReference type="CDD" id="cd07440">
    <property type="entry name" value="RGS"/>
    <property type="match status" value="1"/>
</dbReference>
<dbReference type="Gene3D" id="1.10.167.10">
    <property type="entry name" value="Regulator of G-protein Signalling 4, domain 2"/>
    <property type="match status" value="1"/>
</dbReference>
<gene>
    <name evidence="3" type="ORF">INT45_014209</name>
</gene>
<feature type="compositionally biased region" description="Low complexity" evidence="1">
    <location>
        <begin position="353"/>
        <end position="378"/>
    </location>
</feature>
<accession>A0A8H7SBJ1</accession>
<feature type="compositionally biased region" description="Polar residues" evidence="1">
    <location>
        <begin position="334"/>
        <end position="352"/>
    </location>
</feature>
<dbReference type="PANTHER" id="PTHR10845:SF192">
    <property type="entry name" value="DOUBLE HIT, ISOFORM B"/>
    <property type="match status" value="1"/>
</dbReference>
<evidence type="ECO:0000313" key="3">
    <source>
        <dbReference type="EMBL" id="KAG2226465.1"/>
    </source>
</evidence>
<evidence type="ECO:0000256" key="1">
    <source>
        <dbReference type="SAM" id="MobiDB-lite"/>
    </source>
</evidence>
<feature type="compositionally biased region" description="Basic and acidic residues" evidence="1">
    <location>
        <begin position="292"/>
        <end position="304"/>
    </location>
</feature>
<name>A0A8H7SBJ1_9FUNG</name>
<dbReference type="SMART" id="SM00315">
    <property type="entry name" value="RGS"/>
    <property type="match status" value="1"/>
</dbReference>
<dbReference type="PROSITE" id="PS50132">
    <property type="entry name" value="RGS"/>
    <property type="match status" value="1"/>
</dbReference>
<proteinExistence type="predicted"/>
<protein>
    <recommendedName>
        <fullName evidence="2">RGS domain-containing protein</fullName>
    </recommendedName>
</protein>
<dbReference type="OrthoDB" id="196547at2759"/>
<keyword evidence="4" id="KW-1185">Reference proteome</keyword>
<feature type="region of interest" description="Disordered" evidence="1">
    <location>
        <begin position="334"/>
        <end position="386"/>
    </location>
</feature>
<dbReference type="InterPro" id="IPR044926">
    <property type="entry name" value="RGS_subdomain_2"/>
</dbReference>
<dbReference type="InterPro" id="IPR036305">
    <property type="entry name" value="RGS_sf"/>
</dbReference>
<feature type="domain" description="RGS" evidence="2">
    <location>
        <begin position="83"/>
        <end position="202"/>
    </location>
</feature>
<dbReference type="Pfam" id="PF00615">
    <property type="entry name" value="RGS"/>
    <property type="match status" value="1"/>
</dbReference>
<evidence type="ECO:0000259" key="2">
    <source>
        <dbReference type="PROSITE" id="PS50132"/>
    </source>
</evidence>
<dbReference type="AlphaFoldDB" id="A0A8H7SBJ1"/>
<comment type="caution">
    <text evidence="3">The sequence shown here is derived from an EMBL/GenBank/DDBJ whole genome shotgun (WGS) entry which is preliminary data.</text>
</comment>
<dbReference type="InterPro" id="IPR016137">
    <property type="entry name" value="RGS"/>
</dbReference>
<feature type="region of interest" description="Disordered" evidence="1">
    <location>
        <begin position="292"/>
        <end position="311"/>
    </location>
</feature>